<dbReference type="InterPro" id="IPR003339">
    <property type="entry name" value="ABC/ECF_trnsptr_transmembrane"/>
</dbReference>
<feature type="transmembrane region" description="Helical" evidence="6">
    <location>
        <begin position="71"/>
        <end position="90"/>
    </location>
</feature>
<proteinExistence type="predicted"/>
<keyword evidence="5 6" id="KW-0472">Membrane</keyword>
<dbReference type="AlphaFoldDB" id="A0A4Q0ZCJ4"/>
<evidence type="ECO:0000256" key="2">
    <source>
        <dbReference type="ARBA" id="ARBA00022475"/>
    </source>
</evidence>
<dbReference type="InterPro" id="IPR051611">
    <property type="entry name" value="ECF_transporter_component"/>
</dbReference>
<dbReference type="PANTHER" id="PTHR34857:SF2">
    <property type="entry name" value="SLL0384 PROTEIN"/>
    <property type="match status" value="1"/>
</dbReference>
<evidence type="ECO:0000256" key="3">
    <source>
        <dbReference type="ARBA" id="ARBA00022692"/>
    </source>
</evidence>
<reference evidence="7 8" key="1">
    <citation type="submission" date="2017-10" db="EMBL/GenBank/DDBJ databases">
        <title>Genomics of the genus Arcobacter.</title>
        <authorList>
            <person name="Perez-Cataluna A."/>
            <person name="Figueras M.J."/>
        </authorList>
    </citation>
    <scope>NUCLEOTIDE SEQUENCE [LARGE SCALE GENOMIC DNA]</scope>
    <source>
        <strain evidence="7 8">F26</strain>
    </source>
</reference>
<evidence type="ECO:0000256" key="6">
    <source>
        <dbReference type="SAM" id="Phobius"/>
    </source>
</evidence>
<feature type="transmembrane region" description="Helical" evidence="6">
    <location>
        <begin position="12"/>
        <end position="36"/>
    </location>
</feature>
<evidence type="ECO:0000313" key="8">
    <source>
        <dbReference type="Proteomes" id="UP000290870"/>
    </source>
</evidence>
<keyword evidence="3 6" id="KW-0812">Transmembrane</keyword>
<accession>A0A4Q0ZCJ4</accession>
<keyword evidence="4 6" id="KW-1133">Transmembrane helix</keyword>
<dbReference type="Pfam" id="PF02361">
    <property type="entry name" value="CbiQ"/>
    <property type="match status" value="1"/>
</dbReference>
<comment type="subcellular location">
    <subcellularLocation>
        <location evidence="1">Membrane</location>
        <topology evidence="1">Multi-pass membrane protein</topology>
    </subcellularLocation>
</comment>
<organism evidence="7 8">
    <name type="scientific">Arcobacter cloacae</name>
    <dbReference type="NCBI Taxonomy" id="1054034"/>
    <lineage>
        <taxon>Bacteria</taxon>
        <taxon>Pseudomonadati</taxon>
        <taxon>Campylobacterota</taxon>
        <taxon>Epsilonproteobacteria</taxon>
        <taxon>Campylobacterales</taxon>
        <taxon>Arcobacteraceae</taxon>
        <taxon>Arcobacter</taxon>
    </lineage>
</organism>
<evidence type="ECO:0000256" key="4">
    <source>
        <dbReference type="ARBA" id="ARBA00022989"/>
    </source>
</evidence>
<dbReference type="EMBL" id="PDJZ01000007">
    <property type="protein sequence ID" value="RXJ83969.1"/>
    <property type="molecule type" value="Genomic_DNA"/>
</dbReference>
<evidence type="ECO:0000313" key="7">
    <source>
        <dbReference type="EMBL" id="RXJ83969.1"/>
    </source>
</evidence>
<dbReference type="CDD" id="cd16914">
    <property type="entry name" value="EcfT"/>
    <property type="match status" value="1"/>
</dbReference>
<dbReference type="RefSeq" id="WP_128986725.1">
    <property type="nucleotide sequence ID" value="NZ_PDJZ01000007.1"/>
</dbReference>
<protein>
    <submittedName>
        <fullName evidence="7">Cobalt ABC transporter permease</fullName>
    </submittedName>
</protein>
<dbReference type="GO" id="GO:0005886">
    <property type="term" value="C:plasma membrane"/>
    <property type="evidence" value="ECO:0007669"/>
    <property type="project" value="UniProtKB-ARBA"/>
</dbReference>
<feature type="transmembrane region" description="Helical" evidence="6">
    <location>
        <begin position="146"/>
        <end position="164"/>
    </location>
</feature>
<comment type="caution">
    <text evidence="7">The sequence shown here is derived from an EMBL/GenBank/DDBJ whole genome shotgun (WGS) entry which is preliminary data.</text>
</comment>
<keyword evidence="2" id="KW-1003">Cell membrane</keyword>
<feature type="transmembrane region" description="Helical" evidence="6">
    <location>
        <begin position="48"/>
        <end position="65"/>
    </location>
</feature>
<dbReference type="PANTHER" id="PTHR34857">
    <property type="entry name" value="SLL0384 PROTEIN"/>
    <property type="match status" value="1"/>
</dbReference>
<feature type="transmembrane region" description="Helical" evidence="6">
    <location>
        <begin position="110"/>
        <end position="126"/>
    </location>
</feature>
<evidence type="ECO:0000256" key="1">
    <source>
        <dbReference type="ARBA" id="ARBA00004141"/>
    </source>
</evidence>
<sequence length="215" mass="25312">MTKEAISLITAFLYSILVAFFQLNYFFLFPIFIVLIKEKEYIFNIFKKLFFLNFFIIVLVLFVLFQNKAEAIELFIRTNLILLFSISLFYKSKGYDIVRALDSLKFPSKLVSVFYFTISLIDYLLIDLKKTKDSLKARGFKANTSMFTYQTYGNIFAMIFIKALKKSEDMKYSMNARGFVDKIYFLNSSNIGFLDKFLFFSVVIILLKVVYELFS</sequence>
<gene>
    <name evidence="7" type="ORF">CRU90_07805</name>
</gene>
<evidence type="ECO:0000256" key="5">
    <source>
        <dbReference type="ARBA" id="ARBA00023136"/>
    </source>
</evidence>
<name>A0A4Q0ZCJ4_9BACT</name>
<dbReference type="OrthoDB" id="4533at2"/>
<dbReference type="Proteomes" id="UP000290870">
    <property type="component" value="Unassembled WGS sequence"/>
</dbReference>